<dbReference type="InterPro" id="IPR051310">
    <property type="entry name" value="MCP_chemotaxis"/>
</dbReference>
<feature type="domain" description="HAMP" evidence="7">
    <location>
        <begin position="215"/>
        <end position="268"/>
    </location>
</feature>
<dbReference type="Pfam" id="PF18947">
    <property type="entry name" value="HAMP_2"/>
    <property type="match status" value="1"/>
</dbReference>
<dbReference type="PROSITE" id="PS50111">
    <property type="entry name" value="CHEMOTAXIS_TRANSDUC_2"/>
    <property type="match status" value="1"/>
</dbReference>
<feature type="region of interest" description="Disordered" evidence="4">
    <location>
        <begin position="646"/>
        <end position="680"/>
    </location>
</feature>
<protein>
    <submittedName>
        <fullName evidence="8">HAMP domain-containing protein</fullName>
    </submittedName>
</protein>
<dbReference type="PANTHER" id="PTHR43531:SF11">
    <property type="entry name" value="METHYL-ACCEPTING CHEMOTAXIS PROTEIN 3"/>
    <property type="match status" value="1"/>
</dbReference>
<comment type="similarity">
    <text evidence="2">Belongs to the methyl-accepting chemotaxis (MCP) protein family.</text>
</comment>
<dbReference type="SMART" id="SM00304">
    <property type="entry name" value="HAMP"/>
    <property type="match status" value="2"/>
</dbReference>
<dbReference type="InterPro" id="IPR003660">
    <property type="entry name" value="HAMP_dom"/>
</dbReference>
<feature type="transmembrane region" description="Helical" evidence="5">
    <location>
        <begin position="188"/>
        <end position="211"/>
    </location>
</feature>
<dbReference type="AlphaFoldDB" id="A0A6M4IN50"/>
<dbReference type="Gene3D" id="6.10.340.10">
    <property type="match status" value="1"/>
</dbReference>
<dbReference type="EMBL" id="CP053085">
    <property type="protein sequence ID" value="QJR35348.1"/>
    <property type="molecule type" value="Genomic_DNA"/>
</dbReference>
<keyword evidence="3" id="KW-0807">Transducer</keyword>
<proteinExistence type="inferred from homology"/>
<dbReference type="Pfam" id="PF00015">
    <property type="entry name" value="MCPsignal"/>
    <property type="match status" value="1"/>
</dbReference>
<dbReference type="Pfam" id="PF12729">
    <property type="entry name" value="4HB_MCP_1"/>
    <property type="match status" value="1"/>
</dbReference>
<dbReference type="InterPro" id="IPR004089">
    <property type="entry name" value="MCPsignal_dom"/>
</dbReference>
<dbReference type="KEGG" id="ggr:HKW67_07440"/>
<dbReference type="PROSITE" id="PS50885">
    <property type="entry name" value="HAMP"/>
    <property type="match status" value="2"/>
</dbReference>
<evidence type="ECO:0000256" key="3">
    <source>
        <dbReference type="PROSITE-ProRule" id="PRU00284"/>
    </source>
</evidence>
<dbReference type="GO" id="GO:0006935">
    <property type="term" value="P:chemotaxis"/>
    <property type="evidence" value="ECO:0007669"/>
    <property type="project" value="UniProtKB-KW"/>
</dbReference>
<dbReference type="CDD" id="cd19411">
    <property type="entry name" value="MCP2201-like_sensor"/>
    <property type="match status" value="1"/>
</dbReference>
<keyword evidence="1" id="KW-0145">Chemotaxis</keyword>
<dbReference type="InterPro" id="IPR024478">
    <property type="entry name" value="HlyB_4HB_MCP"/>
</dbReference>
<keyword evidence="5" id="KW-1133">Transmembrane helix</keyword>
<dbReference type="Pfam" id="PF00672">
    <property type="entry name" value="HAMP"/>
    <property type="match status" value="1"/>
</dbReference>
<reference evidence="8 9" key="1">
    <citation type="submission" date="2020-05" db="EMBL/GenBank/DDBJ databases">
        <title>Complete genome sequence of Gemmatimonas greenlandica TET16.</title>
        <authorList>
            <person name="Zeng Y."/>
        </authorList>
    </citation>
    <scope>NUCLEOTIDE SEQUENCE [LARGE SCALE GENOMIC DNA]</scope>
    <source>
        <strain evidence="8 9">TET16</strain>
    </source>
</reference>
<gene>
    <name evidence="8" type="ORF">HKW67_07440</name>
</gene>
<dbReference type="InterPro" id="IPR047347">
    <property type="entry name" value="YvaQ-like_sensor"/>
</dbReference>
<dbReference type="GO" id="GO:0007165">
    <property type="term" value="P:signal transduction"/>
    <property type="evidence" value="ECO:0007669"/>
    <property type="project" value="UniProtKB-KW"/>
</dbReference>
<evidence type="ECO:0000259" key="6">
    <source>
        <dbReference type="PROSITE" id="PS50111"/>
    </source>
</evidence>
<dbReference type="Proteomes" id="UP000500938">
    <property type="component" value="Chromosome"/>
</dbReference>
<dbReference type="GO" id="GO:0005886">
    <property type="term" value="C:plasma membrane"/>
    <property type="evidence" value="ECO:0007669"/>
    <property type="project" value="TreeGrafter"/>
</dbReference>
<evidence type="ECO:0000313" key="9">
    <source>
        <dbReference type="Proteomes" id="UP000500938"/>
    </source>
</evidence>
<keyword evidence="5" id="KW-0812">Transmembrane</keyword>
<feature type="domain" description="Methyl-accepting transducer" evidence="6">
    <location>
        <begin position="403"/>
        <end position="632"/>
    </location>
</feature>
<dbReference type="SMART" id="SM00283">
    <property type="entry name" value="MA"/>
    <property type="match status" value="1"/>
</dbReference>
<feature type="domain" description="HAMP" evidence="7">
    <location>
        <begin position="346"/>
        <end position="398"/>
    </location>
</feature>
<name>A0A6M4IN50_9BACT</name>
<evidence type="ECO:0000256" key="1">
    <source>
        <dbReference type="ARBA" id="ARBA00022500"/>
    </source>
</evidence>
<dbReference type="SUPFAM" id="SSF158472">
    <property type="entry name" value="HAMP domain-like"/>
    <property type="match status" value="1"/>
</dbReference>
<dbReference type="RefSeq" id="WP_171224778.1">
    <property type="nucleotide sequence ID" value="NZ_CP053085.1"/>
</dbReference>
<evidence type="ECO:0000313" key="8">
    <source>
        <dbReference type="EMBL" id="QJR35348.1"/>
    </source>
</evidence>
<organism evidence="8 9">
    <name type="scientific">Gemmatimonas groenlandica</name>
    <dbReference type="NCBI Taxonomy" id="2732249"/>
    <lineage>
        <taxon>Bacteria</taxon>
        <taxon>Pseudomonadati</taxon>
        <taxon>Gemmatimonadota</taxon>
        <taxon>Gemmatimonadia</taxon>
        <taxon>Gemmatimonadales</taxon>
        <taxon>Gemmatimonadaceae</taxon>
        <taxon>Gemmatimonas</taxon>
    </lineage>
</organism>
<accession>A0A6M4IN50</accession>
<keyword evidence="9" id="KW-1185">Reference proteome</keyword>
<sequence length="680" mass="71172">MRRWTVRTRLLAGFGLLLALLVLVGTIATVRVRSLRATVELATQDVAHKAKAANTLIDAVNQTARFKLALFAATSPELVEQSSAGVASSRQHINAAYATLDSLAGDSLRGDSTMTRQIAEIKSLRKLHAAAFDSAAAVRKTGDVAAAEALLSTTVLPTLDHYVESINALIDTQDKSLERAAQAADAKAASGIVIIISLCLLAVVLGAVVAWKIYRSITVPLAQLTGIANQLAEGDCNVAFERDGSRDEVAILAQAMQRMATADAELASVAQCLAEGDVGVSIALRGERDGLGAAMTQVQSTLQALEVETSKLTTAALEGRLQERAQSARFRGAFRELTSGLNAMLDNLLAPVEEARTTLERLADRDLSARMSSAWRGDHAALATAINTAAGALDQTLTEVAASADQVNSASMQIADGSQDLARSSSEQAASLEEVASSLQEVASVTRRNVEHAAEASALTSEAQATSGRGVEEMGRLSNAIARIKQSSDSTARIVKTIDEIAFQTNLLALNAAVEAARAGDAGRGFAVVAEEVRSLALRSAEAARQTSALIEQSVATANEGVTLNDAVLLQLREIDRQVARVGAVMVEVESASQLQREGITAIGKSIELMNGVTQQVAASAEESASAAEELASQATTMTALVGEFSLSSSRDVGRTGTSRNSGRSAATQSRRPSRRMTAA</sequence>
<dbReference type="SUPFAM" id="SSF58104">
    <property type="entry name" value="Methyl-accepting chemotaxis protein (MCP) signaling domain"/>
    <property type="match status" value="1"/>
</dbReference>
<evidence type="ECO:0000256" key="5">
    <source>
        <dbReference type="SAM" id="Phobius"/>
    </source>
</evidence>
<keyword evidence="5" id="KW-0472">Membrane</keyword>
<feature type="compositionally biased region" description="Polar residues" evidence="4">
    <location>
        <begin position="646"/>
        <end position="671"/>
    </location>
</feature>
<evidence type="ECO:0000256" key="2">
    <source>
        <dbReference type="ARBA" id="ARBA00029447"/>
    </source>
</evidence>
<dbReference type="Gene3D" id="1.20.120.1530">
    <property type="match status" value="1"/>
</dbReference>
<evidence type="ECO:0000259" key="7">
    <source>
        <dbReference type="PROSITE" id="PS50885"/>
    </source>
</evidence>
<evidence type="ECO:0000256" key="4">
    <source>
        <dbReference type="SAM" id="MobiDB-lite"/>
    </source>
</evidence>
<dbReference type="GO" id="GO:0004888">
    <property type="term" value="F:transmembrane signaling receptor activity"/>
    <property type="evidence" value="ECO:0007669"/>
    <property type="project" value="TreeGrafter"/>
</dbReference>
<dbReference type="PANTHER" id="PTHR43531">
    <property type="entry name" value="PROTEIN ICFG"/>
    <property type="match status" value="1"/>
</dbReference>
<dbReference type="Gene3D" id="1.10.287.950">
    <property type="entry name" value="Methyl-accepting chemotaxis protein"/>
    <property type="match status" value="1"/>
</dbReference>
<dbReference type="CDD" id="cd06225">
    <property type="entry name" value="HAMP"/>
    <property type="match status" value="1"/>
</dbReference>